<reference evidence="2" key="1">
    <citation type="journal article" date="2022" name="bioRxiv">
        <title>Sequencing and chromosome-scale assembly of the giantPleurodeles waltlgenome.</title>
        <authorList>
            <person name="Brown T."/>
            <person name="Elewa A."/>
            <person name="Iarovenko S."/>
            <person name="Subramanian E."/>
            <person name="Araus A.J."/>
            <person name="Petzold A."/>
            <person name="Susuki M."/>
            <person name="Suzuki K.-i.T."/>
            <person name="Hayashi T."/>
            <person name="Toyoda A."/>
            <person name="Oliveira C."/>
            <person name="Osipova E."/>
            <person name="Leigh N.D."/>
            <person name="Simon A."/>
            <person name="Yun M.H."/>
        </authorList>
    </citation>
    <scope>NUCLEOTIDE SEQUENCE</scope>
    <source>
        <strain evidence="2">20211129_DDA</strain>
        <tissue evidence="2">Liver</tissue>
    </source>
</reference>
<proteinExistence type="predicted"/>
<dbReference type="Proteomes" id="UP001066276">
    <property type="component" value="Chromosome 6"/>
</dbReference>
<feature type="region of interest" description="Disordered" evidence="1">
    <location>
        <begin position="1"/>
        <end position="75"/>
    </location>
</feature>
<protein>
    <submittedName>
        <fullName evidence="2">Uncharacterized protein</fullName>
    </submittedName>
</protein>
<evidence type="ECO:0000313" key="2">
    <source>
        <dbReference type="EMBL" id="KAJ1136661.1"/>
    </source>
</evidence>
<gene>
    <name evidence="2" type="ORF">NDU88_003076</name>
</gene>
<accession>A0AAV7QB67</accession>
<evidence type="ECO:0000256" key="1">
    <source>
        <dbReference type="SAM" id="MobiDB-lite"/>
    </source>
</evidence>
<keyword evidence="3" id="KW-1185">Reference proteome</keyword>
<feature type="compositionally biased region" description="Basic and acidic residues" evidence="1">
    <location>
        <begin position="23"/>
        <end position="60"/>
    </location>
</feature>
<dbReference type="EMBL" id="JANPWB010000010">
    <property type="protein sequence ID" value="KAJ1136661.1"/>
    <property type="molecule type" value="Genomic_DNA"/>
</dbReference>
<dbReference type="AlphaFoldDB" id="A0AAV7QB67"/>
<comment type="caution">
    <text evidence="2">The sequence shown here is derived from an EMBL/GenBank/DDBJ whole genome shotgun (WGS) entry which is preliminary data.</text>
</comment>
<organism evidence="2 3">
    <name type="scientific">Pleurodeles waltl</name>
    <name type="common">Iberian ribbed newt</name>
    <dbReference type="NCBI Taxonomy" id="8319"/>
    <lineage>
        <taxon>Eukaryota</taxon>
        <taxon>Metazoa</taxon>
        <taxon>Chordata</taxon>
        <taxon>Craniata</taxon>
        <taxon>Vertebrata</taxon>
        <taxon>Euteleostomi</taxon>
        <taxon>Amphibia</taxon>
        <taxon>Batrachia</taxon>
        <taxon>Caudata</taxon>
        <taxon>Salamandroidea</taxon>
        <taxon>Salamandridae</taxon>
        <taxon>Pleurodelinae</taxon>
        <taxon>Pleurodeles</taxon>
    </lineage>
</organism>
<sequence>MDETHSAPDETEAGVCVCGVGGGREEEEKRGTAGRNEREDREERGRMEMKEEGERKEGGSIEKGGWEQAEEVGAR</sequence>
<evidence type="ECO:0000313" key="3">
    <source>
        <dbReference type="Proteomes" id="UP001066276"/>
    </source>
</evidence>
<name>A0AAV7QB67_PLEWA</name>